<keyword evidence="6" id="KW-0573">Peptidoglycan synthesis</keyword>
<keyword evidence="8" id="KW-0131">Cell cycle</keyword>
<dbReference type="GO" id="GO:0008360">
    <property type="term" value="P:regulation of cell shape"/>
    <property type="evidence" value="ECO:0007669"/>
    <property type="project" value="UniProtKB-KW"/>
</dbReference>
<organism evidence="12">
    <name type="scientific">hydrothermal vent metagenome</name>
    <dbReference type="NCBI Taxonomy" id="652676"/>
    <lineage>
        <taxon>unclassified sequences</taxon>
        <taxon>metagenomes</taxon>
        <taxon>ecological metagenomes</taxon>
    </lineage>
</organism>
<evidence type="ECO:0000256" key="7">
    <source>
        <dbReference type="ARBA" id="ARBA00023136"/>
    </source>
</evidence>
<accession>A0A3B1DIY9</accession>
<evidence type="ECO:0000256" key="2">
    <source>
        <dbReference type="ARBA" id="ARBA00022618"/>
    </source>
</evidence>
<evidence type="ECO:0000256" key="6">
    <source>
        <dbReference type="ARBA" id="ARBA00022984"/>
    </source>
</evidence>
<keyword evidence="2" id="KW-0132">Cell division</keyword>
<keyword evidence="5" id="KW-0133">Cell shape</keyword>
<dbReference type="GO" id="GO:0051301">
    <property type="term" value="P:cell division"/>
    <property type="evidence" value="ECO:0007669"/>
    <property type="project" value="UniProtKB-KW"/>
</dbReference>
<evidence type="ECO:0000256" key="3">
    <source>
        <dbReference type="ARBA" id="ARBA00022676"/>
    </source>
</evidence>
<evidence type="ECO:0000313" key="12">
    <source>
        <dbReference type="EMBL" id="VAX35978.1"/>
    </source>
</evidence>
<evidence type="ECO:0000256" key="9">
    <source>
        <dbReference type="ARBA" id="ARBA00023316"/>
    </source>
</evidence>
<proteinExistence type="inferred from homology"/>
<keyword evidence="4 12" id="KW-0808">Transferase</keyword>
<protein>
    <submittedName>
        <fullName evidence="12">UDP-N-acetylglucosamine--N-acetylmuramyl-(Pentapeptide) pyrophosphoryl-undecaprenol N-acetylglucosamine transferase</fullName>
        <ecNumber evidence="12">2.4.1.227</ecNumber>
    </submittedName>
</protein>
<evidence type="ECO:0000256" key="5">
    <source>
        <dbReference type="ARBA" id="ARBA00022960"/>
    </source>
</evidence>
<feature type="domain" description="Glycosyltransferase family 28 N-terminal" evidence="10">
    <location>
        <begin position="11"/>
        <end position="117"/>
    </location>
</feature>
<dbReference type="HAMAP" id="MF_00033">
    <property type="entry name" value="MurG"/>
    <property type="match status" value="1"/>
</dbReference>
<keyword evidence="3 12" id="KW-0328">Glycosyltransferase</keyword>
<dbReference type="EMBL" id="UOGL01000023">
    <property type="protein sequence ID" value="VAX35978.1"/>
    <property type="molecule type" value="Genomic_DNA"/>
</dbReference>
<dbReference type="GO" id="GO:0050511">
    <property type="term" value="F:undecaprenyldiphospho-muramoylpentapeptide beta-N-acetylglucosaminyltransferase activity"/>
    <property type="evidence" value="ECO:0007669"/>
    <property type="project" value="InterPro"/>
</dbReference>
<name>A0A3B1DIY9_9ZZZZ</name>
<evidence type="ECO:0000256" key="4">
    <source>
        <dbReference type="ARBA" id="ARBA00022679"/>
    </source>
</evidence>
<dbReference type="CDD" id="cd03785">
    <property type="entry name" value="GT28_MurG"/>
    <property type="match status" value="1"/>
</dbReference>
<feature type="domain" description="Glycosyl transferase family 28 C-terminal" evidence="11">
    <location>
        <begin position="162"/>
        <end position="322"/>
    </location>
</feature>
<dbReference type="GO" id="GO:0071555">
    <property type="term" value="P:cell wall organization"/>
    <property type="evidence" value="ECO:0007669"/>
    <property type="project" value="UniProtKB-KW"/>
</dbReference>
<keyword evidence="9" id="KW-0961">Cell wall biogenesis/degradation</keyword>
<dbReference type="InterPro" id="IPR007235">
    <property type="entry name" value="Glyco_trans_28_C"/>
</dbReference>
<dbReference type="InterPro" id="IPR004276">
    <property type="entry name" value="GlycoTrans_28_N"/>
</dbReference>
<dbReference type="Pfam" id="PF03033">
    <property type="entry name" value="Glyco_transf_28"/>
    <property type="match status" value="1"/>
</dbReference>
<dbReference type="GO" id="GO:0005975">
    <property type="term" value="P:carbohydrate metabolic process"/>
    <property type="evidence" value="ECO:0007669"/>
    <property type="project" value="InterPro"/>
</dbReference>
<dbReference type="PANTHER" id="PTHR21015:SF22">
    <property type="entry name" value="GLYCOSYLTRANSFERASE"/>
    <property type="match status" value="1"/>
</dbReference>
<dbReference type="PANTHER" id="PTHR21015">
    <property type="entry name" value="UDP-N-ACETYLGLUCOSAMINE--N-ACETYLMURAMYL-(PENTAPEPTIDE) PYROPHOSPHORYL-UNDECAPRENOL N-ACETYLGLUCOSAMINE TRANSFERASE 1"/>
    <property type="match status" value="1"/>
</dbReference>
<dbReference type="EC" id="2.4.1.227" evidence="12"/>
<evidence type="ECO:0000256" key="8">
    <source>
        <dbReference type="ARBA" id="ARBA00023306"/>
    </source>
</evidence>
<feature type="non-terminal residue" evidence="12">
    <location>
        <position position="1"/>
    </location>
</feature>
<keyword evidence="7" id="KW-0472">Membrane</keyword>
<evidence type="ECO:0000259" key="10">
    <source>
        <dbReference type="Pfam" id="PF03033"/>
    </source>
</evidence>
<evidence type="ECO:0000259" key="11">
    <source>
        <dbReference type="Pfam" id="PF04101"/>
    </source>
</evidence>
<dbReference type="AlphaFoldDB" id="A0A3B1DIY9"/>
<dbReference type="SUPFAM" id="SSF53756">
    <property type="entry name" value="UDP-Glycosyltransferase/glycogen phosphorylase"/>
    <property type="match status" value="1"/>
</dbReference>
<keyword evidence="1" id="KW-1003">Cell membrane</keyword>
<dbReference type="Gene3D" id="3.40.50.2000">
    <property type="entry name" value="Glycogen Phosphorylase B"/>
    <property type="match status" value="2"/>
</dbReference>
<dbReference type="GO" id="GO:0009252">
    <property type="term" value="P:peptidoglycan biosynthetic process"/>
    <property type="evidence" value="ECO:0007669"/>
    <property type="project" value="UniProtKB-KW"/>
</dbReference>
<reference evidence="12" key="1">
    <citation type="submission" date="2018-06" db="EMBL/GenBank/DDBJ databases">
        <authorList>
            <person name="Zhirakovskaya E."/>
        </authorList>
    </citation>
    <scope>NUCLEOTIDE SEQUENCE</scope>
</reference>
<dbReference type="InterPro" id="IPR006009">
    <property type="entry name" value="GlcNAc_MurG"/>
</dbReference>
<evidence type="ECO:0000256" key="1">
    <source>
        <dbReference type="ARBA" id="ARBA00022475"/>
    </source>
</evidence>
<dbReference type="Pfam" id="PF04101">
    <property type="entry name" value="Glyco_tran_28_C"/>
    <property type="match status" value="1"/>
</dbReference>
<gene>
    <name evidence="12" type="ORF">MNBD_PLANCTO02-3020</name>
</gene>
<sequence length="343" mass="37831">NTTTNTTNCLFVGTHREIEKKILSQTEFEHVPLSVEPVANITRHPLRFLMRNRNAYCSAKKILQRTSVKCVVGLGGMASLSVLYAAKKLSLPVLLMEQNIVLGRANRWFSKHAKGIALTFAETEGIKPATSKLTSVTGNPVRHDIAMLHQSSLMSNEPSPPTLLVLGGSQGATAINRVVMKTIKQIEPRQKANWHIVHQTGVHQEQEIIEFYQQQNISHTVAPFFSEMAPLYQSASLVISRAGATTLAELACTGSPAILIPYPNSVRDHQRKNARYFEQAGAARIVEQQDNPTQTAKQLSNVLSMLFSDKTELTSMQKAMHAIAIPDAAAWVVKMITEITTVL</sequence>